<name>A0ABS9MR80_9BURK</name>
<dbReference type="EMBL" id="JAKNCT010000006">
    <property type="protein sequence ID" value="MCG5031022.1"/>
    <property type="molecule type" value="Genomic_DNA"/>
</dbReference>
<sequence length="91" mass="10689">MEKLSRDELYRELLEVLEKFFEVDPSTVKPETKLFEDLDLDSIDAVDMVVQMQKKTGRRFQPDDFRQVKTVSDVLDVLERLQKDAPAEDAR</sequence>
<protein>
    <submittedName>
        <fullName evidence="2">Acyl carrier protein</fullName>
    </submittedName>
</protein>
<keyword evidence="3" id="KW-1185">Reference proteome</keyword>
<feature type="domain" description="Carrier" evidence="1">
    <location>
        <begin position="7"/>
        <end position="82"/>
    </location>
</feature>
<dbReference type="InterPro" id="IPR009081">
    <property type="entry name" value="PP-bd_ACP"/>
</dbReference>
<dbReference type="NCBIfam" id="NF003757">
    <property type="entry name" value="PRK05350.1"/>
    <property type="match status" value="1"/>
</dbReference>
<dbReference type="Gene3D" id="1.10.1200.10">
    <property type="entry name" value="ACP-like"/>
    <property type="match status" value="1"/>
</dbReference>
<comment type="caution">
    <text evidence="2">The sequence shown here is derived from an EMBL/GenBank/DDBJ whole genome shotgun (WGS) entry which is preliminary data.</text>
</comment>
<organism evidence="2 3">
    <name type="scientific">Mesosutterella porci</name>
    <dbReference type="NCBI Taxonomy" id="2915351"/>
    <lineage>
        <taxon>Bacteria</taxon>
        <taxon>Pseudomonadati</taxon>
        <taxon>Pseudomonadota</taxon>
        <taxon>Betaproteobacteria</taxon>
        <taxon>Burkholderiales</taxon>
        <taxon>Sutterellaceae</taxon>
        <taxon>Mesosutterella</taxon>
    </lineage>
</organism>
<dbReference type="InterPro" id="IPR036736">
    <property type="entry name" value="ACP-like_sf"/>
</dbReference>
<evidence type="ECO:0000313" key="3">
    <source>
        <dbReference type="Proteomes" id="UP001297600"/>
    </source>
</evidence>
<gene>
    <name evidence="2" type="ORF">MAF45_06120</name>
</gene>
<proteinExistence type="predicted"/>
<reference evidence="2 3" key="1">
    <citation type="submission" date="2022-02" db="EMBL/GenBank/DDBJ databases">
        <title>Mesosutterella porci, a novel member of the family Sutterellaceae from pig feces.</title>
        <authorList>
            <person name="Wylensek D."/>
            <person name="Clavel T."/>
        </authorList>
    </citation>
    <scope>NUCLEOTIDE SEQUENCE [LARGE SCALE GENOMIC DNA]</scope>
    <source>
        <strain evidence="3">oilRF-744-wt-GAM-9</strain>
    </source>
</reference>
<evidence type="ECO:0000313" key="2">
    <source>
        <dbReference type="EMBL" id="MCG5031022.1"/>
    </source>
</evidence>
<evidence type="ECO:0000259" key="1">
    <source>
        <dbReference type="PROSITE" id="PS50075"/>
    </source>
</evidence>
<dbReference type="Pfam" id="PF00550">
    <property type="entry name" value="PP-binding"/>
    <property type="match status" value="1"/>
</dbReference>
<dbReference type="SUPFAM" id="SSF47336">
    <property type="entry name" value="ACP-like"/>
    <property type="match status" value="1"/>
</dbReference>
<dbReference type="PROSITE" id="PS50075">
    <property type="entry name" value="CARRIER"/>
    <property type="match status" value="1"/>
</dbReference>
<dbReference type="RefSeq" id="WP_237978675.1">
    <property type="nucleotide sequence ID" value="NZ_JAKNCT010000006.1"/>
</dbReference>
<accession>A0ABS9MR80</accession>
<dbReference type="Proteomes" id="UP001297600">
    <property type="component" value="Unassembled WGS sequence"/>
</dbReference>